<dbReference type="Proteomes" id="UP000887579">
    <property type="component" value="Unplaced"/>
</dbReference>
<accession>A0AC34G8D2</accession>
<sequence>MESNRKEARLGVILDTLRQFFEFDLIVSEKIEDENIEDYRLEAERIKAEINEAEIEEIDQFVDKHEALRVEADNI</sequence>
<organism evidence="1 2">
    <name type="scientific">Panagrolaimus sp. ES5</name>
    <dbReference type="NCBI Taxonomy" id="591445"/>
    <lineage>
        <taxon>Eukaryota</taxon>
        <taxon>Metazoa</taxon>
        <taxon>Ecdysozoa</taxon>
        <taxon>Nematoda</taxon>
        <taxon>Chromadorea</taxon>
        <taxon>Rhabditida</taxon>
        <taxon>Tylenchina</taxon>
        <taxon>Panagrolaimomorpha</taxon>
        <taxon>Panagrolaimoidea</taxon>
        <taxon>Panagrolaimidae</taxon>
        <taxon>Panagrolaimus</taxon>
    </lineage>
</organism>
<dbReference type="WBParaSite" id="ES5_v2.g25823.t1">
    <property type="protein sequence ID" value="ES5_v2.g25823.t1"/>
    <property type="gene ID" value="ES5_v2.g25823"/>
</dbReference>
<reference evidence="2" key="1">
    <citation type="submission" date="2022-11" db="UniProtKB">
        <authorList>
            <consortium name="WormBaseParasite"/>
        </authorList>
    </citation>
    <scope>IDENTIFICATION</scope>
</reference>
<protein>
    <submittedName>
        <fullName evidence="2">Uncharacterized protein</fullName>
    </submittedName>
</protein>
<evidence type="ECO:0000313" key="1">
    <source>
        <dbReference type="Proteomes" id="UP000887579"/>
    </source>
</evidence>
<name>A0AC34G8D2_9BILA</name>
<evidence type="ECO:0000313" key="2">
    <source>
        <dbReference type="WBParaSite" id="ES5_v2.g25823.t1"/>
    </source>
</evidence>
<proteinExistence type="predicted"/>